<dbReference type="EMBL" id="FQWD01000010">
    <property type="protein sequence ID" value="SHH39298.1"/>
    <property type="molecule type" value="Genomic_DNA"/>
</dbReference>
<evidence type="ECO:0000313" key="7">
    <source>
        <dbReference type="Proteomes" id="UP000184520"/>
    </source>
</evidence>
<dbReference type="PANTHER" id="PTHR33175:SF3">
    <property type="entry name" value="DNA-BINDING PROTEIN HU-BETA"/>
    <property type="match status" value="1"/>
</dbReference>
<dbReference type="Gene3D" id="4.10.520.10">
    <property type="entry name" value="IHF-like DNA-binding proteins"/>
    <property type="match status" value="1"/>
</dbReference>
<dbReference type="GO" id="GO:0030527">
    <property type="term" value="F:structural constituent of chromatin"/>
    <property type="evidence" value="ECO:0007669"/>
    <property type="project" value="InterPro"/>
</dbReference>
<evidence type="ECO:0000313" key="6">
    <source>
        <dbReference type="EMBL" id="SHH39298.1"/>
    </source>
</evidence>
<dbReference type="RefSeq" id="WP_073325367.1">
    <property type="nucleotide sequence ID" value="NZ_FQWD01000010.1"/>
</dbReference>
<sequence>MNKAQLIDAIAANADLSKASAARALDAFTDAVTNALAAGNKVSLTGFGNFEVKERSERQGRNPATGEAITIAASKSPAFKAGKSLKDAVNA</sequence>
<dbReference type="FunFam" id="4.10.520.10:FF:000001">
    <property type="entry name" value="DNA-binding protein HU"/>
    <property type="match status" value="1"/>
</dbReference>
<dbReference type="InterPro" id="IPR000119">
    <property type="entry name" value="Hist_DNA-bd"/>
</dbReference>
<gene>
    <name evidence="6" type="ORF">SAMN05216361_0018</name>
</gene>
<dbReference type="CDD" id="cd13831">
    <property type="entry name" value="HU"/>
    <property type="match status" value="1"/>
</dbReference>
<evidence type="ECO:0000256" key="1">
    <source>
        <dbReference type="ARBA" id="ARBA00003819"/>
    </source>
</evidence>
<dbReference type="STRING" id="634436.SAMN05216361_0018"/>
<comment type="similarity">
    <text evidence="2 5">Belongs to the bacterial histone-like protein family.</text>
</comment>
<accession>A0A1M5SM08</accession>
<dbReference type="PANTHER" id="PTHR33175">
    <property type="entry name" value="DNA-BINDING PROTEIN HU"/>
    <property type="match status" value="1"/>
</dbReference>
<organism evidence="6 7">
    <name type="scientific">Marisediminitalea aggregata</name>
    <dbReference type="NCBI Taxonomy" id="634436"/>
    <lineage>
        <taxon>Bacteria</taxon>
        <taxon>Pseudomonadati</taxon>
        <taxon>Pseudomonadota</taxon>
        <taxon>Gammaproteobacteria</taxon>
        <taxon>Alteromonadales</taxon>
        <taxon>Alteromonadaceae</taxon>
        <taxon>Marisediminitalea</taxon>
    </lineage>
</organism>
<dbReference type="InterPro" id="IPR020816">
    <property type="entry name" value="Histone-like_DNA-bd_CS"/>
</dbReference>
<evidence type="ECO:0000256" key="2">
    <source>
        <dbReference type="ARBA" id="ARBA00010529"/>
    </source>
</evidence>
<protein>
    <submittedName>
        <fullName evidence="6">DNA-binding protein HU-beta</fullName>
    </submittedName>
</protein>
<dbReference type="GO" id="GO:1990178">
    <property type="term" value="C:HU-DNA complex"/>
    <property type="evidence" value="ECO:0007669"/>
    <property type="project" value="UniProtKB-ARBA"/>
</dbReference>
<evidence type="ECO:0000256" key="3">
    <source>
        <dbReference type="ARBA" id="ARBA00023067"/>
    </source>
</evidence>
<dbReference type="GO" id="GO:0030261">
    <property type="term" value="P:chromosome condensation"/>
    <property type="evidence" value="ECO:0007669"/>
    <property type="project" value="UniProtKB-KW"/>
</dbReference>
<dbReference type="GO" id="GO:0003677">
    <property type="term" value="F:DNA binding"/>
    <property type="evidence" value="ECO:0007669"/>
    <property type="project" value="UniProtKB-KW"/>
</dbReference>
<proteinExistence type="inferred from homology"/>
<dbReference type="GO" id="GO:0006270">
    <property type="term" value="P:DNA replication initiation"/>
    <property type="evidence" value="ECO:0007669"/>
    <property type="project" value="UniProtKB-ARBA"/>
</dbReference>
<dbReference type="PROSITE" id="PS00045">
    <property type="entry name" value="HISTONE_LIKE"/>
    <property type="match status" value="1"/>
</dbReference>
<dbReference type="GO" id="GO:0006351">
    <property type="term" value="P:DNA-templated transcription"/>
    <property type="evidence" value="ECO:0007669"/>
    <property type="project" value="UniProtKB-ARBA"/>
</dbReference>
<dbReference type="GO" id="GO:0042802">
    <property type="term" value="F:identical protein binding"/>
    <property type="evidence" value="ECO:0007669"/>
    <property type="project" value="UniProtKB-ARBA"/>
</dbReference>
<reference evidence="7" key="1">
    <citation type="submission" date="2016-11" db="EMBL/GenBank/DDBJ databases">
        <authorList>
            <person name="Varghese N."/>
            <person name="Submissions S."/>
        </authorList>
    </citation>
    <scope>NUCLEOTIDE SEQUENCE [LARGE SCALE GENOMIC DNA]</scope>
    <source>
        <strain evidence="7">CGMCC 1.8995</strain>
    </source>
</reference>
<keyword evidence="3" id="KW-0226">DNA condensation</keyword>
<comment type="function">
    <text evidence="1">Histone-like DNA-binding protein which is capable of wrapping DNA to stabilize it, and thus to prevent its denaturation under extreme environmental conditions.</text>
</comment>
<dbReference type="Proteomes" id="UP000184520">
    <property type="component" value="Unassembled WGS sequence"/>
</dbReference>
<evidence type="ECO:0000256" key="5">
    <source>
        <dbReference type="RuleBase" id="RU003939"/>
    </source>
</evidence>
<dbReference type="GO" id="GO:1990103">
    <property type="term" value="C:DnaA-HU complex"/>
    <property type="evidence" value="ECO:0007669"/>
    <property type="project" value="UniProtKB-ARBA"/>
</dbReference>
<dbReference type="InterPro" id="IPR010992">
    <property type="entry name" value="IHF-like_DNA-bd_dom_sf"/>
</dbReference>
<keyword evidence="7" id="KW-1185">Reference proteome</keyword>
<dbReference type="OrthoDB" id="9799835at2"/>
<dbReference type="AlphaFoldDB" id="A0A1M5SM08"/>
<dbReference type="GO" id="GO:0005829">
    <property type="term" value="C:cytosol"/>
    <property type="evidence" value="ECO:0007669"/>
    <property type="project" value="TreeGrafter"/>
</dbReference>
<dbReference type="SUPFAM" id="SSF47729">
    <property type="entry name" value="IHF-like DNA-binding proteins"/>
    <property type="match status" value="1"/>
</dbReference>
<keyword evidence="4 6" id="KW-0238">DNA-binding</keyword>
<dbReference type="PRINTS" id="PR01727">
    <property type="entry name" value="DNABINDINGHU"/>
</dbReference>
<evidence type="ECO:0000256" key="4">
    <source>
        <dbReference type="ARBA" id="ARBA00023125"/>
    </source>
</evidence>
<name>A0A1M5SM08_9ALTE</name>
<dbReference type="SMART" id="SM00411">
    <property type="entry name" value="BHL"/>
    <property type="match status" value="1"/>
</dbReference>
<dbReference type="Pfam" id="PF00216">
    <property type="entry name" value="Bac_DNA_binding"/>
    <property type="match status" value="1"/>
</dbReference>